<dbReference type="Proteomes" id="UP000249829">
    <property type="component" value="Unassembled WGS sequence"/>
</dbReference>
<evidence type="ECO:0000313" key="1">
    <source>
        <dbReference type="EMBL" id="PYI18978.1"/>
    </source>
</evidence>
<keyword evidence="2" id="KW-1185">Reference proteome</keyword>
<sequence>MNPSPLTSSETKLPACPAPVCAELDKGGGVRLGSHTFAIYSCAALPPSWPQLRDDVTTYTQLTACAARVCETLPVLLNLDPCTLAQLASLPASTSRSIGTIPTVPWFLLHASMFEKHCVIGHGSTVESLLVILQRPWCVLEACCSSTETIIALRDFALVAAQVDPDRYDAAVRLLSHESGARGTLGRGLIHRTKHVCASRSSLAAVRSIYVASTLTAVTSYNRFWLSLICTCAVYLEIPFSEVVRQMRDDLCDRPADDALTHLISLYSMLLRQIGNQVM</sequence>
<gene>
    <name evidence="1" type="ORF">BO99DRAFT_150916</name>
</gene>
<name>A0A2V5H4H7_ASPV1</name>
<accession>A0A2V5H4H7</accession>
<evidence type="ECO:0000313" key="2">
    <source>
        <dbReference type="Proteomes" id="UP000249829"/>
    </source>
</evidence>
<dbReference type="OMA" id="CILEVCC"/>
<protein>
    <submittedName>
        <fullName evidence="1">Uncharacterized protein</fullName>
    </submittedName>
</protein>
<dbReference type="EMBL" id="KZ825139">
    <property type="protein sequence ID" value="PYI18978.1"/>
    <property type="molecule type" value="Genomic_DNA"/>
</dbReference>
<reference evidence="1 2" key="1">
    <citation type="submission" date="2018-02" db="EMBL/GenBank/DDBJ databases">
        <title>The genomes of Aspergillus section Nigri reveals drivers in fungal speciation.</title>
        <authorList>
            <consortium name="DOE Joint Genome Institute"/>
            <person name="Vesth T.C."/>
            <person name="Nybo J."/>
            <person name="Theobald S."/>
            <person name="Brandl J."/>
            <person name="Frisvad J.C."/>
            <person name="Nielsen K.F."/>
            <person name="Lyhne E.K."/>
            <person name="Kogle M.E."/>
            <person name="Kuo A."/>
            <person name="Riley R."/>
            <person name="Clum A."/>
            <person name="Nolan M."/>
            <person name="Lipzen A."/>
            <person name="Salamov A."/>
            <person name="Henrissat B."/>
            <person name="Wiebenga A."/>
            <person name="De vries R.P."/>
            <person name="Grigoriev I.V."/>
            <person name="Mortensen U.H."/>
            <person name="Andersen M.R."/>
            <person name="Baker S.E."/>
        </authorList>
    </citation>
    <scope>NUCLEOTIDE SEQUENCE [LARGE SCALE GENOMIC DNA]</scope>
    <source>
        <strain evidence="1 2">CBS 115571</strain>
    </source>
</reference>
<dbReference type="AlphaFoldDB" id="A0A2V5H4H7"/>
<proteinExistence type="predicted"/>
<organism evidence="1 2">
    <name type="scientific">Aspergillus violaceofuscus (strain CBS 115571)</name>
    <dbReference type="NCBI Taxonomy" id="1450538"/>
    <lineage>
        <taxon>Eukaryota</taxon>
        <taxon>Fungi</taxon>
        <taxon>Dikarya</taxon>
        <taxon>Ascomycota</taxon>
        <taxon>Pezizomycotina</taxon>
        <taxon>Eurotiomycetes</taxon>
        <taxon>Eurotiomycetidae</taxon>
        <taxon>Eurotiales</taxon>
        <taxon>Aspergillaceae</taxon>
        <taxon>Aspergillus</taxon>
    </lineage>
</organism>